<reference evidence="1" key="1">
    <citation type="submission" date="2020-04" db="EMBL/GenBank/DDBJ databases">
        <authorList>
            <person name="Broberg M."/>
        </authorList>
    </citation>
    <scope>NUCLEOTIDE SEQUENCE</scope>
</reference>
<reference evidence="1" key="2">
    <citation type="submission" date="2021-10" db="EMBL/GenBank/DDBJ databases">
        <authorList>
            <person name="Piombo E."/>
        </authorList>
    </citation>
    <scope>NUCLEOTIDE SEQUENCE</scope>
</reference>
<proteinExistence type="predicted"/>
<comment type="caution">
    <text evidence="1">The sequence shown here is derived from an EMBL/GenBank/DDBJ whole genome shotgun (WGS) entry which is preliminary data.</text>
</comment>
<accession>A0ACA9UJL5</accession>
<dbReference type="EMBL" id="CADEHS020000521">
    <property type="protein sequence ID" value="CAG9953234.1"/>
    <property type="molecule type" value="Genomic_DNA"/>
</dbReference>
<evidence type="ECO:0000313" key="2">
    <source>
        <dbReference type="Proteomes" id="UP000836387"/>
    </source>
</evidence>
<evidence type="ECO:0000313" key="1">
    <source>
        <dbReference type="EMBL" id="CAG9953234.1"/>
    </source>
</evidence>
<dbReference type="Proteomes" id="UP000836387">
    <property type="component" value="Unassembled WGS sequence"/>
</dbReference>
<protein>
    <submittedName>
        <fullName evidence="1">Uncharacterized protein</fullName>
    </submittedName>
</protein>
<organism evidence="1 2">
    <name type="scientific">Clonostachys rosea f. rosea IK726</name>
    <dbReference type="NCBI Taxonomy" id="1349383"/>
    <lineage>
        <taxon>Eukaryota</taxon>
        <taxon>Fungi</taxon>
        <taxon>Dikarya</taxon>
        <taxon>Ascomycota</taxon>
        <taxon>Pezizomycotina</taxon>
        <taxon>Sordariomycetes</taxon>
        <taxon>Hypocreomycetidae</taxon>
        <taxon>Hypocreales</taxon>
        <taxon>Bionectriaceae</taxon>
        <taxon>Clonostachys</taxon>
    </lineage>
</organism>
<keyword evidence="2" id="KW-1185">Reference proteome</keyword>
<name>A0ACA9UJL5_BIOOC</name>
<sequence length="290" mass="33767">MKSIAYVILRYDHLDAEFVRMVFSQTSPEERKSRVVFLVARPLNENIDRILRALRVVDPPADTHLAEHVTNVPTTIDNVSVATHLAVGLLDEDDWKSEALTLPEKLQKAQFWEHMGAGMSGSITKIPWSGIPGAGREWIPQDIDSIQAIEVLGRIHTANSEVLNEIFAQLWDGWVYLPVWWNCQDFAIRLAYLFITTDEARRTLVNLARIFRERIVEMLVSARNAAVRCGDYLDNFLDNRKFDGWLTNMTEIEGRIPSLLKFHEDLYDGWDWMHERRIAYWRWWRTRADG</sequence>
<gene>
    <name evidence="1" type="ORF">CRV2_00017436</name>
</gene>